<evidence type="ECO:0000256" key="1">
    <source>
        <dbReference type="SAM" id="MobiDB-lite"/>
    </source>
</evidence>
<feature type="region of interest" description="Disordered" evidence="1">
    <location>
        <begin position="173"/>
        <end position="195"/>
    </location>
</feature>
<feature type="compositionally biased region" description="Low complexity" evidence="1">
    <location>
        <begin position="125"/>
        <end position="138"/>
    </location>
</feature>
<name>A0A9N8E2H8_9STRA</name>
<feature type="compositionally biased region" description="Basic and acidic residues" evidence="1">
    <location>
        <begin position="100"/>
        <end position="111"/>
    </location>
</feature>
<dbReference type="Proteomes" id="UP001153069">
    <property type="component" value="Unassembled WGS sequence"/>
</dbReference>
<feature type="compositionally biased region" description="Basic and acidic residues" evidence="1">
    <location>
        <begin position="173"/>
        <end position="185"/>
    </location>
</feature>
<feature type="compositionally biased region" description="Acidic residues" evidence="1">
    <location>
        <begin position="19"/>
        <end position="31"/>
    </location>
</feature>
<accession>A0A9N8E2H8</accession>
<feature type="compositionally biased region" description="Polar residues" evidence="1">
    <location>
        <begin position="186"/>
        <end position="195"/>
    </location>
</feature>
<proteinExistence type="predicted"/>
<organism evidence="2 3">
    <name type="scientific">Seminavis robusta</name>
    <dbReference type="NCBI Taxonomy" id="568900"/>
    <lineage>
        <taxon>Eukaryota</taxon>
        <taxon>Sar</taxon>
        <taxon>Stramenopiles</taxon>
        <taxon>Ochrophyta</taxon>
        <taxon>Bacillariophyta</taxon>
        <taxon>Bacillariophyceae</taxon>
        <taxon>Bacillariophycidae</taxon>
        <taxon>Naviculales</taxon>
        <taxon>Naviculaceae</taxon>
        <taxon>Seminavis</taxon>
    </lineage>
</organism>
<feature type="compositionally biased region" description="Basic and acidic residues" evidence="1">
    <location>
        <begin position="7"/>
        <end position="18"/>
    </location>
</feature>
<feature type="compositionally biased region" description="Acidic residues" evidence="1">
    <location>
        <begin position="252"/>
        <end position="265"/>
    </location>
</feature>
<reference evidence="2" key="1">
    <citation type="submission" date="2020-06" db="EMBL/GenBank/DDBJ databases">
        <authorList>
            <consortium name="Plant Systems Biology data submission"/>
        </authorList>
    </citation>
    <scope>NUCLEOTIDE SEQUENCE</scope>
    <source>
        <strain evidence="2">D6</strain>
    </source>
</reference>
<comment type="caution">
    <text evidence="2">The sequence shown here is derived from an EMBL/GenBank/DDBJ whole genome shotgun (WGS) entry which is preliminary data.</text>
</comment>
<dbReference type="EMBL" id="CAICTM010000550">
    <property type="protein sequence ID" value="CAB9512715.1"/>
    <property type="molecule type" value="Genomic_DNA"/>
</dbReference>
<evidence type="ECO:0000313" key="3">
    <source>
        <dbReference type="Proteomes" id="UP001153069"/>
    </source>
</evidence>
<dbReference type="AlphaFoldDB" id="A0A9N8E2H8"/>
<feature type="compositionally biased region" description="Basic and acidic residues" evidence="1">
    <location>
        <begin position="288"/>
        <end position="304"/>
    </location>
</feature>
<feature type="compositionally biased region" description="Polar residues" evidence="1">
    <location>
        <begin position="50"/>
        <end position="66"/>
    </location>
</feature>
<sequence length="304" mass="33480">MVFWWEAKAKDEDQRVEQLEQEEDTRAEEEEAKATKEPDRHDKEKDCTLQHASSYSDNVQDDQSNLIRLAGNIAGDDNTEMNGPDQEGLKDVTKGSVNATEERLDQEDKNKVPTAESGRFDNGGTLLSTTPQTAATSTTKIADESDYVLTDKEDNKNLLDALLQAGETAIEKSDQVVAKQDDEQPRLQSTVQKSANEAAHGGIVVVVDVDTAVLEVSHQGGKKALDAGLYKRDARKYKDVDDETEPSSGPDGEQEEEEEELDDDSVVSSLSATSTALSSIDDETEYWTMEHGDPAHRTIENGWC</sequence>
<evidence type="ECO:0000313" key="2">
    <source>
        <dbReference type="EMBL" id="CAB9512715.1"/>
    </source>
</evidence>
<feature type="region of interest" description="Disordered" evidence="1">
    <location>
        <begin position="235"/>
        <end position="304"/>
    </location>
</feature>
<keyword evidence="3" id="KW-1185">Reference proteome</keyword>
<feature type="compositionally biased region" description="Basic and acidic residues" evidence="1">
    <location>
        <begin position="32"/>
        <end position="48"/>
    </location>
</feature>
<feature type="region of interest" description="Disordered" evidence="1">
    <location>
        <begin position="1"/>
        <end position="138"/>
    </location>
</feature>
<protein>
    <submittedName>
        <fullName evidence="2">Uncharacterized protein</fullName>
    </submittedName>
</protein>
<feature type="compositionally biased region" description="Low complexity" evidence="1">
    <location>
        <begin position="266"/>
        <end position="279"/>
    </location>
</feature>
<gene>
    <name evidence="2" type="ORF">SEMRO_551_G164950.1</name>
</gene>